<reference evidence="2" key="1">
    <citation type="submission" date="2020-05" db="EMBL/GenBank/DDBJ databases">
        <authorList>
            <person name="Chiriac C."/>
            <person name="Salcher M."/>
            <person name="Ghai R."/>
            <person name="Kavagutti S V."/>
        </authorList>
    </citation>
    <scope>NUCLEOTIDE SEQUENCE</scope>
</reference>
<gene>
    <name evidence="2" type="ORF">UFOPK3720_00625</name>
</gene>
<dbReference type="PANTHER" id="PTHR30543:SF21">
    <property type="entry name" value="NAD(P)H-DEPENDENT FMN REDUCTASE LOT6"/>
    <property type="match status" value="1"/>
</dbReference>
<evidence type="ECO:0000313" key="2">
    <source>
        <dbReference type="EMBL" id="CAB4929044.1"/>
    </source>
</evidence>
<accession>A0A6J7IFE0</accession>
<dbReference type="GO" id="GO:0016491">
    <property type="term" value="F:oxidoreductase activity"/>
    <property type="evidence" value="ECO:0007669"/>
    <property type="project" value="InterPro"/>
</dbReference>
<proteinExistence type="predicted"/>
<evidence type="ECO:0000259" key="1">
    <source>
        <dbReference type="Pfam" id="PF03358"/>
    </source>
</evidence>
<dbReference type="GO" id="GO:0005829">
    <property type="term" value="C:cytosol"/>
    <property type="evidence" value="ECO:0007669"/>
    <property type="project" value="TreeGrafter"/>
</dbReference>
<name>A0A6J7IFE0_9ZZZZ</name>
<dbReference type="InterPro" id="IPR050712">
    <property type="entry name" value="NAD(P)H-dep_reductase"/>
</dbReference>
<dbReference type="EMBL" id="CAFBNB010000094">
    <property type="protein sequence ID" value="CAB4929044.1"/>
    <property type="molecule type" value="Genomic_DNA"/>
</dbReference>
<dbReference type="Gene3D" id="3.40.50.360">
    <property type="match status" value="1"/>
</dbReference>
<protein>
    <submittedName>
        <fullName evidence="2">Unannotated protein</fullName>
    </submittedName>
</protein>
<dbReference type="AlphaFoldDB" id="A0A6J7IFE0"/>
<dbReference type="SUPFAM" id="SSF52218">
    <property type="entry name" value="Flavoproteins"/>
    <property type="match status" value="1"/>
</dbReference>
<dbReference type="InterPro" id="IPR029039">
    <property type="entry name" value="Flavoprotein-like_sf"/>
</dbReference>
<dbReference type="PANTHER" id="PTHR30543">
    <property type="entry name" value="CHROMATE REDUCTASE"/>
    <property type="match status" value="1"/>
</dbReference>
<dbReference type="InterPro" id="IPR005025">
    <property type="entry name" value="FMN_Rdtase-like_dom"/>
</dbReference>
<sequence>MVRILAIGGSTRPGSSSELAVRLAGKGAEDAGATVAYITGRELMLPIYDTESSDRSEAASTLVNSLREADGLIVASPGYHGGISGMIKNALDYAEDLAKDEHAYLDGRAVGCIAVAYGWQATVSTLHQLRQVAHALRAWPTPLGGSINAAQVSLAEGSEDAATKAQLETIGRQVAEFAIMRRTAAK</sequence>
<dbReference type="GO" id="GO:0010181">
    <property type="term" value="F:FMN binding"/>
    <property type="evidence" value="ECO:0007669"/>
    <property type="project" value="TreeGrafter"/>
</dbReference>
<organism evidence="2">
    <name type="scientific">freshwater metagenome</name>
    <dbReference type="NCBI Taxonomy" id="449393"/>
    <lineage>
        <taxon>unclassified sequences</taxon>
        <taxon>metagenomes</taxon>
        <taxon>ecological metagenomes</taxon>
    </lineage>
</organism>
<feature type="domain" description="NADPH-dependent FMN reductase-like" evidence="1">
    <location>
        <begin position="3"/>
        <end position="142"/>
    </location>
</feature>
<dbReference type="Pfam" id="PF03358">
    <property type="entry name" value="FMN_red"/>
    <property type="match status" value="1"/>
</dbReference>